<dbReference type="InterPro" id="IPR001046">
    <property type="entry name" value="NRAMP_fam"/>
</dbReference>
<dbReference type="PRINTS" id="PR00447">
    <property type="entry name" value="NATRESASSCMP"/>
</dbReference>
<gene>
    <name evidence="9" type="ORF">WJX73_003278</name>
</gene>
<dbReference type="GO" id="GO:0034755">
    <property type="term" value="P:iron ion transmembrane transport"/>
    <property type="evidence" value="ECO:0007669"/>
    <property type="project" value="TreeGrafter"/>
</dbReference>
<accession>A0AAW1NS43</accession>
<feature type="transmembrane region" description="Helical" evidence="7">
    <location>
        <begin position="568"/>
        <end position="587"/>
    </location>
</feature>
<feature type="transmembrane region" description="Helical" evidence="7">
    <location>
        <begin position="775"/>
        <end position="794"/>
    </location>
</feature>
<evidence type="ECO:0000256" key="6">
    <source>
        <dbReference type="ARBA" id="ARBA00023136"/>
    </source>
</evidence>
<feature type="transmembrane region" description="Helical" evidence="7">
    <location>
        <begin position="705"/>
        <end position="723"/>
    </location>
</feature>
<sequence>MQQLGDRQPRTSRWRGLRKRSLIAGALVVGLALIVSEVQRPGLLLVGNITVDVVEGKQKAVGGAVPYAAVVARAYGVRACVVTAAGPDADLSIFDGHELHVVNAGETLTFEHTYTWARIALLGPLTQQDLDAESFVNHQQGWWDSLTGFRQQVGLMAQGQQRHLDPSGRVQALQKPSPDLLAALGPRTSVFLSDVETDVWPQGTVEELSLQSARWLVTRGELGADEVVQGSLTQLPPEKVTAVDTNGAGDTFATAYMLALAARSLSPGATANWAASRAVTQPQSCKPACIEAAIKRDSYAAQLGTWLRAQGEWLHAKSTFVGDRLPALQLHVRSEDDSEAAGPPHRPSLGLDDFCDEDGVDKRVGIASSTSSDDDEDALRHGWFSWRKLWLFTGPGFLMSIAYLDPGNLESDLQAGAQAGYMLCWVLLWSTILGYTFQMLAAKLGVATGAHLAQHCRAEYPTVPRYALWIMTEIAIIGSDIQEVIGSAIAILLLSRGLIPLWAGVLITAFDSFLILLIERLGIRNLEAVFGVLIAMMAVSFGLMFGLADVPPLEVLEGILLPRLSRSALQPAVAMLGATIMPHNIYLHSALVHSRKINDRRVSKMREAMAYFSIESAMALVLSLAINIWVVAVFARGFNRSDNSDIGLENAGDYLGKRFGQHMKYIWAVGLLAAGQSSTMTGTYTGQFVMGGFLNLPIKQWQRVTVTRSVAIVPTLIIALLYRQHRSSALDVVNQWLNVLQSVQLPFALIPVLVLTSQQRIMGQAFVNTPLRQAMGWVGAGVVMVVNVVLIYQATHGHQWTTWTGVPALAGMAAYLAFVGYLVIGPARWQRIYSSCIGWDKPASGEAAPERQPLVTGSDV</sequence>
<protein>
    <recommendedName>
        <fullName evidence="8">Carbohydrate kinase PfkB domain-containing protein</fullName>
    </recommendedName>
</protein>
<evidence type="ECO:0000313" key="10">
    <source>
        <dbReference type="Proteomes" id="UP001465755"/>
    </source>
</evidence>
<dbReference type="PANTHER" id="PTHR11706:SF33">
    <property type="entry name" value="NATURAL RESISTANCE-ASSOCIATED MACROPHAGE PROTEIN 2"/>
    <property type="match status" value="1"/>
</dbReference>
<feature type="transmembrane region" description="Helical" evidence="7">
    <location>
        <begin position="735"/>
        <end position="755"/>
    </location>
</feature>
<feature type="transmembrane region" description="Helical" evidence="7">
    <location>
        <begin position="499"/>
        <end position="518"/>
    </location>
</feature>
<dbReference type="PANTHER" id="PTHR11706">
    <property type="entry name" value="SOLUTE CARRIER PROTEIN FAMILY 11 MEMBER"/>
    <property type="match status" value="1"/>
</dbReference>
<keyword evidence="6 7" id="KW-0472">Membrane</keyword>
<reference evidence="9 10" key="1">
    <citation type="journal article" date="2024" name="Nat. Commun.">
        <title>Phylogenomics reveals the evolutionary origins of lichenization in chlorophyte algae.</title>
        <authorList>
            <person name="Puginier C."/>
            <person name="Libourel C."/>
            <person name="Otte J."/>
            <person name="Skaloud P."/>
            <person name="Haon M."/>
            <person name="Grisel S."/>
            <person name="Petersen M."/>
            <person name="Berrin J.G."/>
            <person name="Delaux P.M."/>
            <person name="Dal Grande F."/>
            <person name="Keller J."/>
        </authorList>
    </citation>
    <scope>NUCLEOTIDE SEQUENCE [LARGE SCALE GENOMIC DNA]</scope>
    <source>
        <strain evidence="9 10">SAG 2036</strain>
    </source>
</reference>
<organism evidence="9 10">
    <name type="scientific">Symbiochloris irregularis</name>
    <dbReference type="NCBI Taxonomy" id="706552"/>
    <lineage>
        <taxon>Eukaryota</taxon>
        <taxon>Viridiplantae</taxon>
        <taxon>Chlorophyta</taxon>
        <taxon>core chlorophytes</taxon>
        <taxon>Trebouxiophyceae</taxon>
        <taxon>Trebouxiales</taxon>
        <taxon>Trebouxiaceae</taxon>
        <taxon>Symbiochloris</taxon>
    </lineage>
</organism>
<dbReference type="GO" id="GO:0005886">
    <property type="term" value="C:plasma membrane"/>
    <property type="evidence" value="ECO:0007669"/>
    <property type="project" value="TreeGrafter"/>
</dbReference>
<dbReference type="NCBIfam" id="TIGR01197">
    <property type="entry name" value="nramp"/>
    <property type="match status" value="1"/>
</dbReference>
<evidence type="ECO:0000256" key="1">
    <source>
        <dbReference type="ARBA" id="ARBA00004141"/>
    </source>
</evidence>
<dbReference type="Gene3D" id="3.40.1190.20">
    <property type="match status" value="1"/>
</dbReference>
<proteinExistence type="inferred from homology"/>
<feature type="transmembrane region" description="Helical" evidence="7">
    <location>
        <begin position="800"/>
        <end position="824"/>
    </location>
</feature>
<dbReference type="InterPro" id="IPR029056">
    <property type="entry name" value="Ribokinase-like"/>
</dbReference>
<evidence type="ECO:0000256" key="4">
    <source>
        <dbReference type="ARBA" id="ARBA00022692"/>
    </source>
</evidence>
<comment type="caution">
    <text evidence="9">The sequence shown here is derived from an EMBL/GenBank/DDBJ whole genome shotgun (WGS) entry which is preliminary data.</text>
</comment>
<dbReference type="SUPFAM" id="SSF53613">
    <property type="entry name" value="Ribokinase-like"/>
    <property type="match status" value="1"/>
</dbReference>
<name>A0AAW1NS43_9CHLO</name>
<dbReference type="AlphaFoldDB" id="A0AAW1NS43"/>
<evidence type="ECO:0000256" key="7">
    <source>
        <dbReference type="SAM" id="Phobius"/>
    </source>
</evidence>
<keyword evidence="4 7" id="KW-0812">Transmembrane</keyword>
<keyword evidence="3" id="KW-0813">Transport</keyword>
<feature type="domain" description="Carbohydrate kinase PfkB" evidence="8">
    <location>
        <begin position="214"/>
        <end position="285"/>
    </location>
</feature>
<feature type="transmembrane region" description="Helical" evidence="7">
    <location>
        <begin position="665"/>
        <end position="684"/>
    </location>
</feature>
<dbReference type="Proteomes" id="UP001465755">
    <property type="component" value="Unassembled WGS sequence"/>
</dbReference>
<dbReference type="GO" id="GO:0015086">
    <property type="term" value="F:cadmium ion transmembrane transporter activity"/>
    <property type="evidence" value="ECO:0007669"/>
    <property type="project" value="TreeGrafter"/>
</dbReference>
<evidence type="ECO:0000259" key="8">
    <source>
        <dbReference type="Pfam" id="PF00294"/>
    </source>
</evidence>
<dbReference type="NCBIfam" id="NF037982">
    <property type="entry name" value="Nramp_1"/>
    <property type="match status" value="1"/>
</dbReference>
<dbReference type="EMBL" id="JALJOQ010000111">
    <property type="protein sequence ID" value="KAK9797003.1"/>
    <property type="molecule type" value="Genomic_DNA"/>
</dbReference>
<dbReference type="Pfam" id="PF01566">
    <property type="entry name" value="Nramp"/>
    <property type="match status" value="1"/>
</dbReference>
<dbReference type="HAMAP" id="MF_00221">
    <property type="entry name" value="NRAMP"/>
    <property type="match status" value="1"/>
</dbReference>
<evidence type="ECO:0000256" key="5">
    <source>
        <dbReference type="ARBA" id="ARBA00022989"/>
    </source>
</evidence>
<evidence type="ECO:0000313" key="9">
    <source>
        <dbReference type="EMBL" id="KAK9797003.1"/>
    </source>
</evidence>
<dbReference type="InterPro" id="IPR011611">
    <property type="entry name" value="PfkB_dom"/>
</dbReference>
<keyword evidence="5 7" id="KW-1133">Transmembrane helix</keyword>
<evidence type="ECO:0000256" key="3">
    <source>
        <dbReference type="ARBA" id="ARBA00022448"/>
    </source>
</evidence>
<feature type="transmembrane region" description="Helical" evidence="7">
    <location>
        <begin position="608"/>
        <end position="635"/>
    </location>
</feature>
<feature type="transmembrane region" description="Helical" evidence="7">
    <location>
        <begin position="21"/>
        <end position="38"/>
    </location>
</feature>
<dbReference type="GO" id="GO:0005384">
    <property type="term" value="F:manganese ion transmembrane transporter activity"/>
    <property type="evidence" value="ECO:0007669"/>
    <property type="project" value="TreeGrafter"/>
</dbReference>
<evidence type="ECO:0000256" key="2">
    <source>
        <dbReference type="ARBA" id="ARBA00009965"/>
    </source>
</evidence>
<feature type="transmembrane region" description="Helical" evidence="7">
    <location>
        <begin position="530"/>
        <end position="548"/>
    </location>
</feature>
<keyword evidence="10" id="KW-1185">Reference proteome</keyword>
<comment type="subcellular location">
    <subcellularLocation>
        <location evidence="1">Membrane</location>
        <topology evidence="1">Multi-pass membrane protein</topology>
    </subcellularLocation>
</comment>
<dbReference type="Pfam" id="PF00294">
    <property type="entry name" value="PfkB"/>
    <property type="match status" value="1"/>
</dbReference>
<comment type="similarity">
    <text evidence="2">Belongs to the NRAMP (TC 2.A.55) family.</text>
</comment>